<protein>
    <submittedName>
        <fullName evidence="2">Uncharacterized protein</fullName>
    </submittedName>
</protein>
<dbReference type="EMBL" id="JAIXMP010000001">
    <property type="protein sequence ID" value="KAI9278201.1"/>
    <property type="molecule type" value="Genomic_DNA"/>
</dbReference>
<keyword evidence="1" id="KW-0472">Membrane</keyword>
<keyword evidence="3" id="KW-1185">Reference proteome</keyword>
<dbReference type="AlphaFoldDB" id="A0AAD5KBK5"/>
<gene>
    <name evidence="2" type="ORF">BDA99DRAFT_530971</name>
</gene>
<organism evidence="2 3">
    <name type="scientific">Phascolomyces articulosus</name>
    <dbReference type="NCBI Taxonomy" id="60185"/>
    <lineage>
        <taxon>Eukaryota</taxon>
        <taxon>Fungi</taxon>
        <taxon>Fungi incertae sedis</taxon>
        <taxon>Mucoromycota</taxon>
        <taxon>Mucoromycotina</taxon>
        <taxon>Mucoromycetes</taxon>
        <taxon>Mucorales</taxon>
        <taxon>Lichtheimiaceae</taxon>
        <taxon>Phascolomyces</taxon>
    </lineage>
</organism>
<evidence type="ECO:0000313" key="2">
    <source>
        <dbReference type="EMBL" id="KAI9278201.1"/>
    </source>
</evidence>
<proteinExistence type="predicted"/>
<keyword evidence="1" id="KW-1133">Transmembrane helix</keyword>
<evidence type="ECO:0000256" key="1">
    <source>
        <dbReference type="SAM" id="Phobius"/>
    </source>
</evidence>
<evidence type="ECO:0000313" key="3">
    <source>
        <dbReference type="Proteomes" id="UP001209540"/>
    </source>
</evidence>
<accession>A0AAD5KBK5</accession>
<feature type="transmembrane region" description="Helical" evidence="1">
    <location>
        <begin position="52"/>
        <end position="74"/>
    </location>
</feature>
<reference evidence="2" key="2">
    <citation type="submission" date="2023-02" db="EMBL/GenBank/DDBJ databases">
        <authorList>
            <consortium name="DOE Joint Genome Institute"/>
            <person name="Mondo S.J."/>
            <person name="Chang Y."/>
            <person name="Wang Y."/>
            <person name="Ahrendt S."/>
            <person name="Andreopoulos W."/>
            <person name="Barry K."/>
            <person name="Beard J."/>
            <person name="Benny G.L."/>
            <person name="Blankenship S."/>
            <person name="Bonito G."/>
            <person name="Cuomo C."/>
            <person name="Desiro A."/>
            <person name="Gervers K.A."/>
            <person name="Hundley H."/>
            <person name="Kuo A."/>
            <person name="LaButti K."/>
            <person name="Lang B.F."/>
            <person name="Lipzen A."/>
            <person name="O'Donnell K."/>
            <person name="Pangilinan J."/>
            <person name="Reynolds N."/>
            <person name="Sandor L."/>
            <person name="Smith M.W."/>
            <person name="Tsang A."/>
            <person name="Grigoriev I.V."/>
            <person name="Stajich J.E."/>
            <person name="Spatafora J.W."/>
        </authorList>
    </citation>
    <scope>NUCLEOTIDE SEQUENCE</scope>
    <source>
        <strain evidence="2">RSA 2281</strain>
    </source>
</reference>
<keyword evidence="1" id="KW-0812">Transmembrane</keyword>
<dbReference type="Proteomes" id="UP001209540">
    <property type="component" value="Unassembled WGS sequence"/>
</dbReference>
<name>A0AAD5KBK5_9FUNG</name>
<sequence>MRQVKMRYPFSPGATLISKWVTSNSRNTKIPSVILEVNNRSFLLNLSLRTPIILIILNLRTIMLTLSYLICFNFDQNSSSHFVRVIKIDKQSDAKIGTQNL</sequence>
<comment type="caution">
    <text evidence="2">The sequence shown here is derived from an EMBL/GenBank/DDBJ whole genome shotgun (WGS) entry which is preliminary data.</text>
</comment>
<reference evidence="2" key="1">
    <citation type="journal article" date="2022" name="IScience">
        <title>Evolution of zygomycete secretomes and the origins of terrestrial fungal ecologies.</title>
        <authorList>
            <person name="Chang Y."/>
            <person name="Wang Y."/>
            <person name="Mondo S."/>
            <person name="Ahrendt S."/>
            <person name="Andreopoulos W."/>
            <person name="Barry K."/>
            <person name="Beard J."/>
            <person name="Benny G.L."/>
            <person name="Blankenship S."/>
            <person name="Bonito G."/>
            <person name="Cuomo C."/>
            <person name="Desiro A."/>
            <person name="Gervers K.A."/>
            <person name="Hundley H."/>
            <person name="Kuo A."/>
            <person name="LaButti K."/>
            <person name="Lang B.F."/>
            <person name="Lipzen A."/>
            <person name="O'Donnell K."/>
            <person name="Pangilinan J."/>
            <person name="Reynolds N."/>
            <person name="Sandor L."/>
            <person name="Smith M.E."/>
            <person name="Tsang A."/>
            <person name="Grigoriev I.V."/>
            <person name="Stajich J.E."/>
            <person name="Spatafora J.W."/>
        </authorList>
    </citation>
    <scope>NUCLEOTIDE SEQUENCE</scope>
    <source>
        <strain evidence="2">RSA 2281</strain>
    </source>
</reference>